<keyword evidence="2" id="KW-1185">Reference proteome</keyword>
<proteinExistence type="predicted"/>
<dbReference type="InterPro" id="IPR036388">
    <property type="entry name" value="WH-like_DNA-bd_sf"/>
</dbReference>
<dbReference type="AlphaFoldDB" id="A0A1G6VVW0"/>
<organism evidence="1 2">
    <name type="scientific">Peptococcus niger</name>
    <dbReference type="NCBI Taxonomy" id="2741"/>
    <lineage>
        <taxon>Bacteria</taxon>
        <taxon>Bacillati</taxon>
        <taxon>Bacillota</taxon>
        <taxon>Clostridia</taxon>
        <taxon>Eubacteriales</taxon>
        <taxon>Peptococcaceae</taxon>
        <taxon>Peptococcus</taxon>
    </lineage>
</organism>
<name>A0A1G6VVW0_PEPNI</name>
<sequence length="104" mass="12025">MSATSENNSDKAVGVLVDLLIGPLFERLKPLIDDYFEDKSKEDRDHAWPEYIQRTDIEKYTGFSKSTFDRWVRDGLPIVKGDGNNGRVMVRSSDLRSWLDKKMI</sequence>
<dbReference type="STRING" id="2741.SAMN04489866_104158"/>
<dbReference type="InterPro" id="IPR009061">
    <property type="entry name" value="DNA-bd_dom_put_sf"/>
</dbReference>
<reference evidence="1 2" key="1">
    <citation type="submission" date="2016-10" db="EMBL/GenBank/DDBJ databases">
        <authorList>
            <person name="de Groot N.N."/>
        </authorList>
    </citation>
    <scope>NUCLEOTIDE SEQUENCE [LARGE SCALE GENOMIC DNA]</scope>
    <source>
        <strain evidence="1 2">DSM 20475</strain>
    </source>
</reference>
<protein>
    <recommendedName>
        <fullName evidence="3">Helix-turn-helix domain-containing protein</fullName>
    </recommendedName>
</protein>
<accession>A0A1G6VVW0</accession>
<evidence type="ECO:0000313" key="1">
    <source>
        <dbReference type="EMBL" id="SDD57810.1"/>
    </source>
</evidence>
<dbReference type="EMBL" id="FNAF01000004">
    <property type="protein sequence ID" value="SDD57810.1"/>
    <property type="molecule type" value="Genomic_DNA"/>
</dbReference>
<evidence type="ECO:0000313" key="2">
    <source>
        <dbReference type="Proteomes" id="UP000198995"/>
    </source>
</evidence>
<dbReference type="Proteomes" id="UP000198995">
    <property type="component" value="Unassembled WGS sequence"/>
</dbReference>
<dbReference type="SUPFAM" id="SSF46955">
    <property type="entry name" value="Putative DNA-binding domain"/>
    <property type="match status" value="1"/>
</dbReference>
<dbReference type="Gene3D" id="1.10.10.10">
    <property type="entry name" value="Winged helix-like DNA-binding domain superfamily/Winged helix DNA-binding domain"/>
    <property type="match status" value="1"/>
</dbReference>
<gene>
    <name evidence="1" type="ORF">SAMN04489866_104158</name>
</gene>
<evidence type="ECO:0008006" key="3">
    <source>
        <dbReference type="Google" id="ProtNLM"/>
    </source>
</evidence>